<evidence type="ECO:0000256" key="2">
    <source>
        <dbReference type="ARBA" id="ARBA00022857"/>
    </source>
</evidence>
<sequence length="249" mass="25786">MNNKQVALVSGANKGIGLQIAKDLVAKGFTVLIGSRQLENGETAANSIGKDAHALQLDVTDANSVTAAAEHIQREYGRLDVLINNAGISHPGKADGAFPASVQSGLLTVAPIEDIRVVFETNVFGVIALTQAMLPLLHQAPAGRIVNIGSSGGSLTWNSNPDNPHRAMFGTYSASKSALHAVTLAFAFALESTPIKVNIACPGFTSTALNNFAGTRSVEEGAREAVRLALIGADGPTGTFSDENGVVAW</sequence>
<dbReference type="PRINTS" id="PR00080">
    <property type="entry name" value="SDRFAMILY"/>
</dbReference>
<accession>A0A1E3L3J1</accession>
<dbReference type="GO" id="GO:0004316">
    <property type="term" value="F:3-oxoacyl-[acyl-carrier-protein] reductase (NADPH) activity"/>
    <property type="evidence" value="ECO:0007669"/>
    <property type="project" value="UniProtKB-EC"/>
</dbReference>
<dbReference type="GO" id="GO:0016020">
    <property type="term" value="C:membrane"/>
    <property type="evidence" value="ECO:0007669"/>
    <property type="project" value="TreeGrafter"/>
</dbReference>
<dbReference type="STRING" id="1886670.PTI45_02306"/>
<comment type="caution">
    <text evidence="5">The sequence shown here is derived from an EMBL/GenBank/DDBJ whole genome shotgun (WGS) entry which is preliminary data.</text>
</comment>
<keyword evidence="6" id="KW-1185">Reference proteome</keyword>
<dbReference type="InterPro" id="IPR036291">
    <property type="entry name" value="NAD(P)-bd_dom_sf"/>
</dbReference>
<protein>
    <submittedName>
        <fullName evidence="5">3-oxoacyl-[acyl-carrier-protein] reductase</fullName>
        <ecNumber evidence="5">1.1.1.100</ecNumber>
    </submittedName>
</protein>
<keyword evidence="2" id="KW-0521">NADP</keyword>
<organism evidence="5 6">
    <name type="scientific">Paenibacillus nuruki</name>
    <dbReference type="NCBI Taxonomy" id="1886670"/>
    <lineage>
        <taxon>Bacteria</taxon>
        <taxon>Bacillati</taxon>
        <taxon>Bacillota</taxon>
        <taxon>Bacilli</taxon>
        <taxon>Bacillales</taxon>
        <taxon>Paenibacillaceae</taxon>
        <taxon>Paenibacillus</taxon>
    </lineage>
</organism>
<dbReference type="PANTHER" id="PTHR43490">
    <property type="entry name" value="(+)-NEOMENTHOL DEHYDROGENASE"/>
    <property type="match status" value="1"/>
</dbReference>
<reference evidence="5 6" key="1">
    <citation type="submission" date="2016-08" db="EMBL/GenBank/DDBJ databases">
        <title>Genome sequencing of Paenibacillus sp. TI45-13ar, isolated from Korean traditional nuruk.</title>
        <authorList>
            <person name="Kim S.-J."/>
        </authorList>
    </citation>
    <scope>NUCLEOTIDE SEQUENCE [LARGE SCALE GENOMIC DNA]</scope>
    <source>
        <strain evidence="5 6">TI45-13ar</strain>
    </source>
</reference>
<dbReference type="PROSITE" id="PS00061">
    <property type="entry name" value="ADH_SHORT"/>
    <property type="match status" value="1"/>
</dbReference>
<evidence type="ECO:0000313" key="6">
    <source>
        <dbReference type="Proteomes" id="UP000094578"/>
    </source>
</evidence>
<dbReference type="AlphaFoldDB" id="A0A1E3L3J1"/>
<gene>
    <name evidence="5" type="ORF">PTI45_02306</name>
</gene>
<dbReference type="PANTHER" id="PTHR43490:SF99">
    <property type="entry name" value="SHORT-CHAIN DEHYDROGENASE_REDUCTASE"/>
    <property type="match status" value="1"/>
</dbReference>
<keyword evidence="3 5" id="KW-0560">Oxidoreductase</keyword>
<evidence type="ECO:0000313" key="5">
    <source>
        <dbReference type="EMBL" id="ODP28316.1"/>
    </source>
</evidence>
<evidence type="ECO:0000256" key="1">
    <source>
        <dbReference type="ARBA" id="ARBA00006484"/>
    </source>
</evidence>
<dbReference type="PATRIC" id="fig|1886670.3.peg.2346"/>
<dbReference type="EC" id="1.1.1.100" evidence="5"/>
<name>A0A1E3L3J1_9BACL</name>
<dbReference type="SUPFAM" id="SSF51735">
    <property type="entry name" value="NAD(P)-binding Rossmann-fold domains"/>
    <property type="match status" value="1"/>
</dbReference>
<dbReference type="PRINTS" id="PR00081">
    <property type="entry name" value="GDHRDH"/>
</dbReference>
<dbReference type="InterPro" id="IPR002347">
    <property type="entry name" value="SDR_fam"/>
</dbReference>
<dbReference type="Proteomes" id="UP000094578">
    <property type="component" value="Unassembled WGS sequence"/>
</dbReference>
<dbReference type="Gene3D" id="3.40.50.720">
    <property type="entry name" value="NAD(P)-binding Rossmann-like Domain"/>
    <property type="match status" value="1"/>
</dbReference>
<dbReference type="EMBL" id="MDER01000039">
    <property type="protein sequence ID" value="ODP28316.1"/>
    <property type="molecule type" value="Genomic_DNA"/>
</dbReference>
<proteinExistence type="inferred from homology"/>
<dbReference type="Pfam" id="PF00106">
    <property type="entry name" value="adh_short"/>
    <property type="match status" value="1"/>
</dbReference>
<dbReference type="InterPro" id="IPR020904">
    <property type="entry name" value="Sc_DH/Rdtase_CS"/>
</dbReference>
<dbReference type="RefSeq" id="WP_069327724.1">
    <property type="nucleotide sequence ID" value="NZ_MDER01000039.1"/>
</dbReference>
<comment type="similarity">
    <text evidence="1 4">Belongs to the short-chain dehydrogenases/reductases (SDR) family.</text>
</comment>
<evidence type="ECO:0000256" key="3">
    <source>
        <dbReference type="ARBA" id="ARBA00023002"/>
    </source>
</evidence>
<evidence type="ECO:0000256" key="4">
    <source>
        <dbReference type="RuleBase" id="RU000363"/>
    </source>
</evidence>